<dbReference type="AlphaFoldDB" id="A0A1M6PLY3"/>
<evidence type="ECO:0000313" key="1">
    <source>
        <dbReference type="EMBL" id="SHK08959.1"/>
    </source>
</evidence>
<protein>
    <submittedName>
        <fullName evidence="1">Inhibitor of sigma-G Gin</fullName>
    </submittedName>
</protein>
<dbReference type="OrthoDB" id="1753657at2"/>
<dbReference type="STRING" id="1120989.SAMN02745227_01491"/>
<dbReference type="RefSeq" id="WP_084672473.1">
    <property type="nucleotide sequence ID" value="NZ_FRAI01000015.1"/>
</dbReference>
<dbReference type="InterPro" id="IPR019700">
    <property type="entry name" value="Sigma-G_inhibitor_Gin"/>
</dbReference>
<name>A0A1M6PLY3_9FIRM</name>
<gene>
    <name evidence="1" type="ORF">SAMN02745227_01491</name>
</gene>
<dbReference type="Pfam" id="PF10764">
    <property type="entry name" value="Gin"/>
    <property type="match status" value="1"/>
</dbReference>
<proteinExistence type="predicted"/>
<dbReference type="Proteomes" id="UP000243547">
    <property type="component" value="Unassembled WGS sequence"/>
</dbReference>
<organism evidence="1 2">
    <name type="scientific">Anaerobranca californiensis DSM 14826</name>
    <dbReference type="NCBI Taxonomy" id="1120989"/>
    <lineage>
        <taxon>Bacteria</taxon>
        <taxon>Bacillati</taxon>
        <taxon>Bacillota</taxon>
        <taxon>Clostridia</taxon>
        <taxon>Eubacteriales</taxon>
        <taxon>Proteinivoracaceae</taxon>
        <taxon>Anaerobranca</taxon>
    </lineage>
</organism>
<reference evidence="2" key="1">
    <citation type="submission" date="2016-11" db="EMBL/GenBank/DDBJ databases">
        <authorList>
            <person name="Varghese N."/>
            <person name="Submissions S."/>
        </authorList>
    </citation>
    <scope>NUCLEOTIDE SEQUENCE [LARGE SCALE GENOMIC DNA]</scope>
    <source>
        <strain evidence="2">DSM 14826</strain>
    </source>
</reference>
<evidence type="ECO:0000313" key="2">
    <source>
        <dbReference type="Proteomes" id="UP000243547"/>
    </source>
</evidence>
<dbReference type="EMBL" id="FRAI01000015">
    <property type="protein sequence ID" value="SHK08959.1"/>
    <property type="molecule type" value="Genomic_DNA"/>
</dbReference>
<keyword evidence="2" id="KW-1185">Reference proteome</keyword>
<accession>A0A1M6PLY3</accession>
<sequence>MKTCSICNAEDPKGINILQSFLCDNCLMRISKTRVDDPEYDEIVNGIKKVWQTNESLK</sequence>